<sequence length="329" mass="34902">MELASVRALKEEISDIVAPIVEQQIAARKFGLPASPIVHASLPQRSVALGIAASDKGYRLAVRTQRRMLEENDKLLADIQNRARGEADIRYVGQLFKQTPWHQCRQRPLKIGVSIAHCDVTAGTLGAFVKRPGDDRVFVLSNNHVLANEDAGNAGDLVLQQGRYDGGLNPDDRVGTLAEWIKLSPSNNLVDAAIAALDDGAETLLRELYGLGSLQGWAEGTLLPGASVSKIGRTTGLTRGTVTAVELDDVVVSYDRGNLSFDRQIEIEGIGDSAFSAGGDSGSLIVDEDMHAVGLLFAGGDHGASNGKGLTYANDIGAVLDALQIDLAI</sequence>
<dbReference type="KEGG" id="spai:FPZ24_12280"/>
<proteinExistence type="predicted"/>
<keyword evidence="2" id="KW-1185">Reference proteome</keyword>
<dbReference type="OrthoDB" id="104542at2"/>
<name>A0A5B8LM39_9SPHN</name>
<dbReference type="InterPro" id="IPR043504">
    <property type="entry name" value="Peptidase_S1_PA_chymotrypsin"/>
</dbReference>
<reference evidence="1 2" key="1">
    <citation type="submission" date="2019-07" db="EMBL/GenBank/DDBJ databases">
        <title>Full genome sequence of Sphingomonas sp. 4R-6-7(HKS19).</title>
        <authorList>
            <person name="Im W.-T."/>
        </authorList>
    </citation>
    <scope>NUCLEOTIDE SEQUENCE [LARGE SCALE GENOMIC DNA]</scope>
    <source>
        <strain evidence="1 2">HKS19</strain>
    </source>
</reference>
<evidence type="ECO:0000313" key="1">
    <source>
        <dbReference type="EMBL" id="QDZ08160.1"/>
    </source>
</evidence>
<dbReference type="Gene3D" id="2.40.10.10">
    <property type="entry name" value="Trypsin-like serine proteases"/>
    <property type="match status" value="1"/>
</dbReference>
<dbReference type="AlphaFoldDB" id="A0A5B8LM39"/>
<dbReference type="InterPro" id="IPR009003">
    <property type="entry name" value="Peptidase_S1_PA"/>
</dbReference>
<evidence type="ECO:0008006" key="3">
    <source>
        <dbReference type="Google" id="ProtNLM"/>
    </source>
</evidence>
<protein>
    <recommendedName>
        <fullName evidence="3">Peptidase S1 domain-containing protein</fullName>
    </recommendedName>
</protein>
<accession>A0A5B8LM39</accession>
<evidence type="ECO:0000313" key="2">
    <source>
        <dbReference type="Proteomes" id="UP000315673"/>
    </source>
</evidence>
<dbReference type="Proteomes" id="UP000315673">
    <property type="component" value="Chromosome"/>
</dbReference>
<dbReference type="EMBL" id="CP042306">
    <property type="protein sequence ID" value="QDZ08160.1"/>
    <property type="molecule type" value="Genomic_DNA"/>
</dbReference>
<dbReference type="SUPFAM" id="SSF50494">
    <property type="entry name" value="Trypsin-like serine proteases"/>
    <property type="match status" value="1"/>
</dbReference>
<gene>
    <name evidence="1" type="ORF">FPZ24_12280</name>
</gene>
<dbReference type="RefSeq" id="WP_146572399.1">
    <property type="nucleotide sequence ID" value="NZ_CP042306.1"/>
</dbReference>
<organism evidence="1 2">
    <name type="scientific">Sphingomonas panacisoli</name>
    <dbReference type="NCBI Taxonomy" id="1813879"/>
    <lineage>
        <taxon>Bacteria</taxon>
        <taxon>Pseudomonadati</taxon>
        <taxon>Pseudomonadota</taxon>
        <taxon>Alphaproteobacteria</taxon>
        <taxon>Sphingomonadales</taxon>
        <taxon>Sphingomonadaceae</taxon>
        <taxon>Sphingomonas</taxon>
    </lineage>
</organism>